<dbReference type="EMBL" id="FQZU01000001">
    <property type="protein sequence ID" value="SHI57302.1"/>
    <property type="molecule type" value="Genomic_DNA"/>
</dbReference>
<keyword evidence="2" id="KW-0479">Metal-binding</keyword>
<dbReference type="AlphaFoldDB" id="A0A1M6C8F5"/>
<dbReference type="Pfam" id="PF13453">
    <property type="entry name" value="Zn_ribbon_TFIIB"/>
    <property type="match status" value="2"/>
</dbReference>
<dbReference type="GO" id="GO:0008270">
    <property type="term" value="F:zinc ion binding"/>
    <property type="evidence" value="ECO:0007669"/>
    <property type="project" value="UniProtKB-KW"/>
</dbReference>
<accession>A0A1M6C8F5</accession>
<reference evidence="3" key="1">
    <citation type="submission" date="2016-11" db="EMBL/GenBank/DDBJ databases">
        <authorList>
            <person name="Varghese N."/>
            <person name="Submissions S."/>
        </authorList>
    </citation>
    <scope>NUCLEOTIDE SEQUENCE [LARGE SCALE GENOMIC DNA]</scope>
    <source>
        <strain evidence="3">DSM 16219</strain>
    </source>
</reference>
<proteinExistence type="predicted"/>
<feature type="domain" description="Transcription factor zinc-finger" evidence="1">
    <location>
        <begin position="2"/>
        <end position="40"/>
    </location>
</feature>
<evidence type="ECO:0000259" key="1">
    <source>
        <dbReference type="Pfam" id="PF13453"/>
    </source>
</evidence>
<dbReference type="STRING" id="1121393.SAMN02745216_00179"/>
<sequence>MICPNCAQAMEEVLVQSTAVDVCTKGCGGMFFNYRELEKAGRARKKDPMVLHEAGGLAARYKKNLQCPFCKAKMNARRISRDIEVVVDVCSHCGGLWLDKGEFDGICRAAEQGAPFPSGWKPMENKAASWMKNSQNSGALEFIADFSFDAVLDIFLGLLD</sequence>
<keyword evidence="2" id="KW-0862">Zinc</keyword>
<evidence type="ECO:0000313" key="2">
    <source>
        <dbReference type="EMBL" id="SHI57302.1"/>
    </source>
</evidence>
<dbReference type="Proteomes" id="UP000183994">
    <property type="component" value="Unassembled WGS sequence"/>
</dbReference>
<name>A0A1M6C8F5_9BACT</name>
<dbReference type="OrthoDB" id="9814037at2"/>
<organism evidence="2 3">
    <name type="scientific">Desulfatibacillum alkenivorans DSM 16219</name>
    <dbReference type="NCBI Taxonomy" id="1121393"/>
    <lineage>
        <taxon>Bacteria</taxon>
        <taxon>Pseudomonadati</taxon>
        <taxon>Thermodesulfobacteriota</taxon>
        <taxon>Desulfobacteria</taxon>
        <taxon>Desulfobacterales</taxon>
        <taxon>Desulfatibacillaceae</taxon>
        <taxon>Desulfatibacillum</taxon>
    </lineage>
</organism>
<dbReference type="RefSeq" id="WP_073471960.1">
    <property type="nucleotide sequence ID" value="NZ_FQZU01000001.1"/>
</dbReference>
<protein>
    <submittedName>
        <fullName evidence="2">Transcription factor zinc-finger</fullName>
    </submittedName>
</protein>
<gene>
    <name evidence="2" type="ORF">SAMN02745216_00179</name>
</gene>
<feature type="domain" description="Transcription factor zinc-finger" evidence="1">
    <location>
        <begin position="66"/>
        <end position="108"/>
    </location>
</feature>
<dbReference type="InterPro" id="IPR027392">
    <property type="entry name" value="TF_Znf"/>
</dbReference>
<keyword evidence="3" id="KW-1185">Reference proteome</keyword>
<evidence type="ECO:0000313" key="3">
    <source>
        <dbReference type="Proteomes" id="UP000183994"/>
    </source>
</evidence>
<keyword evidence="2" id="KW-0863">Zinc-finger</keyword>